<dbReference type="PANTHER" id="PTHR45661">
    <property type="entry name" value="SURFACE ANTIGEN"/>
    <property type="match status" value="1"/>
</dbReference>
<keyword evidence="2" id="KW-0964">Secreted</keyword>
<gene>
    <name evidence="8" type="ORF">ACFQET_07830</name>
</gene>
<evidence type="ECO:0000313" key="8">
    <source>
        <dbReference type="EMBL" id="MFC6275422.1"/>
    </source>
</evidence>
<dbReference type="Gene3D" id="3.80.10.10">
    <property type="entry name" value="Ribonuclease Inhibitor"/>
    <property type="match status" value="2"/>
</dbReference>
<evidence type="ECO:0000256" key="3">
    <source>
        <dbReference type="ARBA" id="ARBA00022729"/>
    </source>
</evidence>
<keyword evidence="4" id="KW-0572">Peptidoglycan-anchor</keyword>
<evidence type="ECO:0000256" key="5">
    <source>
        <dbReference type="SAM" id="MobiDB-lite"/>
    </source>
</evidence>
<accession>A0ABW1TQK6</accession>
<comment type="caution">
    <text evidence="8">The sequence shown here is derived from an EMBL/GenBank/DDBJ whole genome shotgun (WGS) entry which is preliminary data.</text>
</comment>
<keyword evidence="1" id="KW-0134">Cell wall</keyword>
<evidence type="ECO:0000256" key="6">
    <source>
        <dbReference type="SAM" id="Phobius"/>
    </source>
</evidence>
<evidence type="ECO:0000259" key="7">
    <source>
        <dbReference type="PROSITE" id="PS50847"/>
    </source>
</evidence>
<keyword evidence="6" id="KW-1133">Transmembrane helix</keyword>
<dbReference type="PROSITE" id="PS50847">
    <property type="entry name" value="GRAM_POS_ANCHORING"/>
    <property type="match status" value="1"/>
</dbReference>
<keyword evidence="9" id="KW-1185">Reference proteome</keyword>
<organism evidence="8 9">
    <name type="scientific">Levilactobacillus tangyuanensis</name>
    <dbReference type="NCBI Taxonomy" id="2486021"/>
    <lineage>
        <taxon>Bacteria</taxon>
        <taxon>Bacillati</taxon>
        <taxon>Bacillota</taxon>
        <taxon>Bacilli</taxon>
        <taxon>Lactobacillales</taxon>
        <taxon>Lactobacillaceae</taxon>
        <taxon>Levilactobacillus</taxon>
    </lineage>
</organism>
<proteinExistence type="predicted"/>
<dbReference type="Pfam" id="PF13306">
    <property type="entry name" value="LRR_5"/>
    <property type="match status" value="3"/>
</dbReference>
<dbReference type="EMBL" id="JBHSSJ010000009">
    <property type="protein sequence ID" value="MFC6275422.1"/>
    <property type="molecule type" value="Genomic_DNA"/>
</dbReference>
<feature type="compositionally biased region" description="Polar residues" evidence="5">
    <location>
        <begin position="757"/>
        <end position="784"/>
    </location>
</feature>
<protein>
    <submittedName>
        <fullName evidence="8">Leucine-rich repeat protein</fullName>
    </submittedName>
</protein>
<feature type="transmembrane region" description="Helical" evidence="6">
    <location>
        <begin position="791"/>
        <end position="809"/>
    </location>
</feature>
<reference evidence="9" key="1">
    <citation type="journal article" date="2019" name="Int. J. Syst. Evol. Microbiol.">
        <title>The Global Catalogue of Microorganisms (GCM) 10K type strain sequencing project: providing services to taxonomists for standard genome sequencing and annotation.</title>
        <authorList>
            <consortium name="The Broad Institute Genomics Platform"/>
            <consortium name="The Broad Institute Genome Sequencing Center for Infectious Disease"/>
            <person name="Wu L."/>
            <person name="Ma J."/>
        </authorList>
    </citation>
    <scope>NUCLEOTIDE SEQUENCE [LARGE SCALE GENOMIC DNA]</scope>
    <source>
        <strain evidence="9">CCM 8907</strain>
    </source>
</reference>
<keyword evidence="6" id="KW-0812">Transmembrane</keyword>
<feature type="compositionally biased region" description="Polar residues" evidence="5">
    <location>
        <begin position="112"/>
        <end position="127"/>
    </location>
</feature>
<keyword evidence="3" id="KW-0732">Signal</keyword>
<evidence type="ECO:0000256" key="2">
    <source>
        <dbReference type="ARBA" id="ARBA00022525"/>
    </source>
</evidence>
<feature type="domain" description="Gram-positive cocci surface proteins LPxTG" evidence="7">
    <location>
        <begin position="782"/>
        <end position="816"/>
    </location>
</feature>
<feature type="compositionally biased region" description="Polar residues" evidence="5">
    <location>
        <begin position="728"/>
        <end position="746"/>
    </location>
</feature>
<feature type="region of interest" description="Disordered" evidence="5">
    <location>
        <begin position="679"/>
        <end position="785"/>
    </location>
</feature>
<sequence length="816" mass="86118">MLGQNEWPSRQRTNRGWLFAGATLVALSAGWMVGMPSAQAAKQVPAAKLVANENTVGQVTGENEQANDAAEVTAGQPGMTTEDETTEPDNPSDHESEAINGDPEATEDETPVTPQTQASTERSDFSYSQDEFGNYVVTGYTGEAQQQANGSAPVAGYSTSITIPDTYRGVAVVGVAANAFNNDNSANDNLHIITALTAVKLGANIQWIGADAFKNNLLTSLGLPDRTWSVGDEAFMDNQLTIVDLNRVEQINRSAFQGNGITQLAVPDTTTAIAEKAFADNAITHLTLGDRLGVINTAAFQKNQIQGQLVLPASMWGLGDQAFQDNQITGITFNAQLAAINTAAFDHNALVGTLTLPTSVTAIGDNAFSNNELSTVQLPDQLTRIGTAAFENNQLASVVLPDALTDLGYRAFKNNQLTAITFGQQIHRVGTQTFANNKLPGMLTLPETITNIGEESFADNQLTGVQLGSQVASVDTDAFVRNNLQHINAAGPIGSVGQGAFAEQRQLTVTVYATTTVGLAVRNAISQRLGLAHLDLAGLQFITSDGTGLAYDGVNDWLTLPAGFSGDTLVLRLTSVSEDTGEYGVQELTLQIKPAMVTAPVTIGSNRGDQTSLPVTGQVGSQVSVTVPAIEGFRSNKQTVMATVNLDGTITTTEFVMYVGGHDGRGGLPDPVVPVTPEQPTVPARPVVQPDKPVQPLTPTVMVPTTGGSTARLTPYQENHEPAGLTANRGQSTMIQLTSDQPQPDRSVSMGDERHTGTPSQAAVGQSETTSSQKSMNASATLPQTGEKPTWWQALGVAIFALLSSLGFGNRRSRRS</sequence>
<feature type="region of interest" description="Disordered" evidence="5">
    <location>
        <begin position="58"/>
        <end position="127"/>
    </location>
</feature>
<dbReference type="InterPro" id="IPR026906">
    <property type="entry name" value="LRR_5"/>
</dbReference>
<dbReference type="PANTHER" id="PTHR45661:SF3">
    <property type="entry name" value="IG-LIKE DOMAIN-CONTAINING PROTEIN"/>
    <property type="match status" value="1"/>
</dbReference>
<evidence type="ECO:0000256" key="4">
    <source>
        <dbReference type="ARBA" id="ARBA00023088"/>
    </source>
</evidence>
<name>A0ABW1TQK6_9LACO</name>
<dbReference type="RefSeq" id="WP_125641822.1">
    <property type="nucleotide sequence ID" value="NZ_JBHSSJ010000009.1"/>
</dbReference>
<dbReference type="NCBIfam" id="TIGR01167">
    <property type="entry name" value="LPXTG_anchor"/>
    <property type="match status" value="1"/>
</dbReference>
<dbReference type="InterPro" id="IPR032675">
    <property type="entry name" value="LRR_dom_sf"/>
</dbReference>
<dbReference type="InterPro" id="IPR053139">
    <property type="entry name" value="Surface_bspA-like"/>
</dbReference>
<dbReference type="InterPro" id="IPR019931">
    <property type="entry name" value="LPXTG_anchor"/>
</dbReference>
<keyword evidence="6" id="KW-0472">Membrane</keyword>
<dbReference type="Proteomes" id="UP001596191">
    <property type="component" value="Unassembled WGS sequence"/>
</dbReference>
<evidence type="ECO:0000313" key="9">
    <source>
        <dbReference type="Proteomes" id="UP001596191"/>
    </source>
</evidence>
<evidence type="ECO:0000256" key="1">
    <source>
        <dbReference type="ARBA" id="ARBA00022512"/>
    </source>
</evidence>